<keyword evidence="2" id="KW-1185">Reference proteome</keyword>
<dbReference type="EMBL" id="AGIZ01000002">
    <property type="protein sequence ID" value="EHC18675.1"/>
    <property type="molecule type" value="Genomic_DNA"/>
</dbReference>
<protein>
    <submittedName>
        <fullName evidence="1">Uncharacterized protein</fullName>
    </submittedName>
</protein>
<reference evidence="1 2" key="1">
    <citation type="submission" date="2011-09" db="EMBL/GenBank/DDBJ databases">
        <title>The draft genome of Fischerella sp. JSC-11.</title>
        <authorList>
            <consortium name="US DOE Joint Genome Institute (JGI-PGF)"/>
            <person name="Lucas S."/>
            <person name="Han J."/>
            <person name="Lapidus A."/>
            <person name="Cheng J.-F."/>
            <person name="Goodwin L."/>
            <person name="Pitluck S."/>
            <person name="Peters L."/>
            <person name="Land M.L."/>
            <person name="Hauser L."/>
            <person name="Sarkisova S."/>
            <person name="Bryant D.A."/>
            <person name="Brown I."/>
            <person name="Woyke T.J."/>
        </authorList>
    </citation>
    <scope>NUCLEOTIDE SEQUENCE [LARGE SCALE GENOMIC DNA]</scope>
    <source>
        <strain evidence="1 2">JSC-11</strain>
    </source>
</reference>
<evidence type="ECO:0000313" key="2">
    <source>
        <dbReference type="Proteomes" id="UP000004344"/>
    </source>
</evidence>
<dbReference type="Proteomes" id="UP000004344">
    <property type="component" value="Unassembled WGS sequence"/>
</dbReference>
<gene>
    <name evidence="1" type="ORF">FJSC11DRAFT_0655</name>
</gene>
<dbReference type="PATRIC" id="fig|741277.3.peg.767"/>
<name>G6FP75_9CYAN</name>
<comment type="caution">
    <text evidence="1">The sequence shown here is derived from an EMBL/GenBank/DDBJ whole genome shotgun (WGS) entry which is preliminary data.</text>
</comment>
<proteinExistence type="predicted"/>
<organism evidence="1 2">
    <name type="scientific">Fischerella thermalis JSC-11</name>
    <dbReference type="NCBI Taxonomy" id="741277"/>
    <lineage>
        <taxon>Bacteria</taxon>
        <taxon>Bacillati</taxon>
        <taxon>Cyanobacteriota</taxon>
        <taxon>Cyanophyceae</taxon>
        <taxon>Nostocales</taxon>
        <taxon>Hapalosiphonaceae</taxon>
        <taxon>Fischerella</taxon>
    </lineage>
</organism>
<sequence length="37" mass="4098">MRHFLTLLTVGVDLLALSKGLTFSNLAIAQDNNDTMY</sequence>
<evidence type="ECO:0000313" key="1">
    <source>
        <dbReference type="EMBL" id="EHC18675.1"/>
    </source>
</evidence>
<dbReference type="AlphaFoldDB" id="G6FP75"/>
<accession>G6FP75</accession>